<feature type="compositionally biased region" description="Polar residues" evidence="1">
    <location>
        <begin position="76"/>
        <end position="97"/>
    </location>
</feature>
<feature type="region of interest" description="Disordered" evidence="1">
    <location>
        <begin position="72"/>
        <end position="97"/>
    </location>
</feature>
<keyword evidence="3" id="KW-1185">Reference proteome</keyword>
<evidence type="ECO:0000313" key="3">
    <source>
        <dbReference type="Proteomes" id="UP001627284"/>
    </source>
</evidence>
<protein>
    <submittedName>
        <fullName evidence="2">Uncharacterized protein</fullName>
    </submittedName>
</protein>
<reference evidence="2 3" key="1">
    <citation type="submission" date="2024-05" db="EMBL/GenBank/DDBJ databases">
        <title>De novo assembly of an allotetraploid wild potato.</title>
        <authorList>
            <person name="Hosaka A.J."/>
        </authorList>
    </citation>
    <scope>NUCLEOTIDE SEQUENCE [LARGE SCALE GENOMIC DNA]</scope>
    <source>
        <tissue evidence="2">Young leaves</tissue>
    </source>
</reference>
<name>A0ABD2UPZ2_9SOLN</name>
<organism evidence="2 3">
    <name type="scientific">Solanum stoloniferum</name>
    <dbReference type="NCBI Taxonomy" id="62892"/>
    <lineage>
        <taxon>Eukaryota</taxon>
        <taxon>Viridiplantae</taxon>
        <taxon>Streptophyta</taxon>
        <taxon>Embryophyta</taxon>
        <taxon>Tracheophyta</taxon>
        <taxon>Spermatophyta</taxon>
        <taxon>Magnoliopsida</taxon>
        <taxon>eudicotyledons</taxon>
        <taxon>Gunneridae</taxon>
        <taxon>Pentapetalae</taxon>
        <taxon>asterids</taxon>
        <taxon>lamiids</taxon>
        <taxon>Solanales</taxon>
        <taxon>Solanaceae</taxon>
        <taxon>Solanoideae</taxon>
        <taxon>Solaneae</taxon>
        <taxon>Solanum</taxon>
    </lineage>
</organism>
<gene>
    <name evidence="2" type="ORF">AABB24_007639</name>
</gene>
<dbReference type="EMBL" id="JBJKTR010000004">
    <property type="protein sequence ID" value="KAL3370686.1"/>
    <property type="molecule type" value="Genomic_DNA"/>
</dbReference>
<evidence type="ECO:0000256" key="1">
    <source>
        <dbReference type="SAM" id="MobiDB-lite"/>
    </source>
</evidence>
<proteinExistence type="predicted"/>
<comment type="caution">
    <text evidence="2">The sequence shown here is derived from an EMBL/GenBank/DDBJ whole genome shotgun (WGS) entry which is preliminary data.</text>
</comment>
<dbReference type="AlphaFoldDB" id="A0ABD2UPZ2"/>
<evidence type="ECO:0000313" key="2">
    <source>
        <dbReference type="EMBL" id="KAL3370686.1"/>
    </source>
</evidence>
<accession>A0ABD2UPZ2</accession>
<sequence>MYKPETHSYNTYRSKLCLRRDDLAMSKPTSLEPLQFTKMTSKKGDLKLIFPLESKLDTTGCTQSLPKERHGYVPTECSSRTPNTSTGFTSTKKKVSSSWEWKNVNRRAPLRADKTPSCPWRN</sequence>
<dbReference type="Proteomes" id="UP001627284">
    <property type="component" value="Unassembled WGS sequence"/>
</dbReference>